<dbReference type="Gene3D" id="3.30.70.2330">
    <property type="match status" value="1"/>
</dbReference>
<dbReference type="GO" id="GO:0016818">
    <property type="term" value="F:hydrolase activity, acting on acid anhydrides, in phosphorus-containing anhydrides"/>
    <property type="evidence" value="ECO:0007669"/>
    <property type="project" value="InterPro"/>
</dbReference>
<name>A0AAE3E186_9FIRM</name>
<accession>A0AAE3E186</accession>
<gene>
    <name evidence="4" type="ORF">LKE05_13120</name>
</gene>
<dbReference type="AlphaFoldDB" id="A0AAE3E186"/>
<proteinExistence type="predicted"/>
<dbReference type="Proteomes" id="UP001198242">
    <property type="component" value="Unassembled WGS sequence"/>
</dbReference>
<evidence type="ECO:0000256" key="1">
    <source>
        <dbReference type="ARBA" id="ARBA00022723"/>
    </source>
</evidence>
<evidence type="ECO:0000313" key="5">
    <source>
        <dbReference type="Proteomes" id="UP001198242"/>
    </source>
</evidence>
<evidence type="ECO:0000256" key="2">
    <source>
        <dbReference type="ARBA" id="ARBA00022801"/>
    </source>
</evidence>
<feature type="domain" description="HIRAN" evidence="3">
    <location>
        <begin position="68"/>
        <end position="117"/>
    </location>
</feature>
<comment type="caution">
    <text evidence="4">The sequence shown here is derived from an EMBL/GenBank/DDBJ whole genome shotgun (WGS) entry which is preliminary data.</text>
</comment>
<sequence>MKNIHAIRRIVATMANRLKKMGLTLSAAFKKAWELIKGNTIESKIAGVTKGNRQKALARIAAAYRPNQVRVWLERDKANLHDNNAIAVMISVNRSVAYKIGYIPRNLAYVISAGISLKTVFKEVRGHYTRFMNYGAVITLQLS</sequence>
<dbReference type="EMBL" id="JAJEQM010000024">
    <property type="protein sequence ID" value="MCC2211723.1"/>
    <property type="molecule type" value="Genomic_DNA"/>
</dbReference>
<dbReference type="GO" id="GO:0008270">
    <property type="term" value="F:zinc ion binding"/>
    <property type="evidence" value="ECO:0007669"/>
    <property type="project" value="InterPro"/>
</dbReference>
<dbReference type="Pfam" id="PF08797">
    <property type="entry name" value="HIRAN"/>
    <property type="match status" value="1"/>
</dbReference>
<dbReference type="InterPro" id="IPR014905">
    <property type="entry name" value="HIRAN"/>
</dbReference>
<dbReference type="RefSeq" id="WP_308457133.1">
    <property type="nucleotide sequence ID" value="NZ_JAJEQM010000024.1"/>
</dbReference>
<evidence type="ECO:0000313" key="4">
    <source>
        <dbReference type="EMBL" id="MCC2211723.1"/>
    </source>
</evidence>
<keyword evidence="2" id="KW-0378">Hydrolase</keyword>
<organism evidence="4 5">
    <name type="scientific">Hominilimicola fabiformis</name>
    <dbReference type="NCBI Taxonomy" id="2885356"/>
    <lineage>
        <taxon>Bacteria</taxon>
        <taxon>Bacillati</taxon>
        <taxon>Bacillota</taxon>
        <taxon>Clostridia</taxon>
        <taxon>Eubacteriales</taxon>
        <taxon>Oscillospiraceae</taxon>
        <taxon>Hominilimicola</taxon>
    </lineage>
</organism>
<evidence type="ECO:0000259" key="3">
    <source>
        <dbReference type="Pfam" id="PF08797"/>
    </source>
</evidence>
<keyword evidence="1" id="KW-0479">Metal-binding</keyword>
<reference evidence="4 5" key="1">
    <citation type="submission" date="2021-10" db="EMBL/GenBank/DDBJ databases">
        <title>Anaerobic single-cell dispensing facilitates the cultivation of human gut bacteria.</title>
        <authorList>
            <person name="Afrizal A."/>
        </authorList>
    </citation>
    <scope>NUCLEOTIDE SEQUENCE [LARGE SCALE GENOMIC DNA]</scope>
    <source>
        <strain evidence="4 5">CLA-AA-H232</strain>
    </source>
</reference>
<keyword evidence="5" id="KW-1185">Reference proteome</keyword>
<dbReference type="GO" id="GO:0003676">
    <property type="term" value="F:nucleic acid binding"/>
    <property type="evidence" value="ECO:0007669"/>
    <property type="project" value="InterPro"/>
</dbReference>
<protein>
    <submittedName>
        <fullName evidence="4">HIRAN domain-containing protein</fullName>
    </submittedName>
</protein>